<evidence type="ECO:0000313" key="3">
    <source>
        <dbReference type="EMBL" id="KAK0515701.1"/>
    </source>
</evidence>
<dbReference type="InterPro" id="IPR058155">
    <property type="entry name" value="Skg3/CAF120-like_PH"/>
</dbReference>
<feature type="compositionally biased region" description="Polar residues" evidence="1">
    <location>
        <begin position="719"/>
        <end position="752"/>
    </location>
</feature>
<feature type="compositionally biased region" description="Low complexity" evidence="1">
    <location>
        <begin position="708"/>
        <end position="717"/>
    </location>
</feature>
<feature type="region of interest" description="Disordered" evidence="1">
    <location>
        <begin position="708"/>
        <end position="1223"/>
    </location>
</feature>
<gene>
    <name evidence="3" type="ORF">JMJ35_001735</name>
</gene>
<organism evidence="3 4">
    <name type="scientific">Cladonia borealis</name>
    <dbReference type="NCBI Taxonomy" id="184061"/>
    <lineage>
        <taxon>Eukaryota</taxon>
        <taxon>Fungi</taxon>
        <taxon>Dikarya</taxon>
        <taxon>Ascomycota</taxon>
        <taxon>Pezizomycotina</taxon>
        <taxon>Lecanoromycetes</taxon>
        <taxon>OSLEUM clade</taxon>
        <taxon>Lecanoromycetidae</taxon>
        <taxon>Lecanorales</taxon>
        <taxon>Lecanorineae</taxon>
        <taxon>Cladoniaceae</taxon>
        <taxon>Cladonia</taxon>
    </lineage>
</organism>
<dbReference type="SMART" id="SM00233">
    <property type="entry name" value="PH"/>
    <property type="match status" value="1"/>
</dbReference>
<feature type="compositionally biased region" description="Polar residues" evidence="1">
    <location>
        <begin position="1169"/>
        <end position="1223"/>
    </location>
</feature>
<dbReference type="InterPro" id="IPR011993">
    <property type="entry name" value="PH-like_dom_sf"/>
</dbReference>
<dbReference type="EMBL" id="JAFEKC020000003">
    <property type="protein sequence ID" value="KAK0515701.1"/>
    <property type="molecule type" value="Genomic_DNA"/>
</dbReference>
<feature type="compositionally biased region" description="Low complexity" evidence="1">
    <location>
        <begin position="1374"/>
        <end position="1409"/>
    </location>
</feature>
<feature type="region of interest" description="Disordered" evidence="1">
    <location>
        <begin position="1276"/>
        <end position="1417"/>
    </location>
</feature>
<evidence type="ECO:0000256" key="1">
    <source>
        <dbReference type="SAM" id="MobiDB-lite"/>
    </source>
</evidence>
<dbReference type="SUPFAM" id="SSF50729">
    <property type="entry name" value="PH domain-like"/>
    <property type="match status" value="1"/>
</dbReference>
<proteinExistence type="predicted"/>
<reference evidence="3" key="1">
    <citation type="submission" date="2023-03" db="EMBL/GenBank/DDBJ databases">
        <title>Complete genome of Cladonia borealis.</title>
        <authorList>
            <person name="Park H."/>
        </authorList>
    </citation>
    <scope>NUCLEOTIDE SEQUENCE</scope>
    <source>
        <strain evidence="3">ANT050790</strain>
    </source>
</reference>
<dbReference type="Gene3D" id="2.30.29.30">
    <property type="entry name" value="Pleckstrin-homology domain (PH domain)/Phosphotyrosine-binding domain (PTB)"/>
    <property type="match status" value="1"/>
</dbReference>
<feature type="domain" description="PH" evidence="2">
    <location>
        <begin position="104"/>
        <end position="222"/>
    </location>
</feature>
<feature type="compositionally biased region" description="Polar residues" evidence="1">
    <location>
        <begin position="1335"/>
        <end position="1344"/>
    </location>
</feature>
<dbReference type="PROSITE" id="PS50003">
    <property type="entry name" value="PH_DOMAIN"/>
    <property type="match status" value="1"/>
</dbReference>
<dbReference type="InterPro" id="IPR001849">
    <property type="entry name" value="PH_domain"/>
</dbReference>
<feature type="compositionally biased region" description="Low complexity" evidence="1">
    <location>
        <begin position="837"/>
        <end position="857"/>
    </location>
</feature>
<feature type="compositionally biased region" description="Polar residues" evidence="1">
    <location>
        <begin position="1364"/>
        <end position="1373"/>
    </location>
</feature>
<evidence type="ECO:0000313" key="4">
    <source>
        <dbReference type="Proteomes" id="UP001166286"/>
    </source>
</evidence>
<feature type="compositionally biased region" description="Polar residues" evidence="1">
    <location>
        <begin position="538"/>
        <end position="568"/>
    </location>
</feature>
<feature type="compositionally biased region" description="Polar residues" evidence="1">
    <location>
        <begin position="459"/>
        <end position="476"/>
    </location>
</feature>
<feature type="compositionally biased region" description="Low complexity" evidence="1">
    <location>
        <begin position="1345"/>
        <end position="1363"/>
    </location>
</feature>
<name>A0AA39R7V1_9LECA</name>
<feature type="compositionally biased region" description="Low complexity" evidence="1">
    <location>
        <begin position="1294"/>
        <end position="1310"/>
    </location>
</feature>
<feature type="region of interest" description="Disordered" evidence="1">
    <location>
        <begin position="1"/>
        <end position="73"/>
    </location>
</feature>
<evidence type="ECO:0000259" key="2">
    <source>
        <dbReference type="PROSITE" id="PS50003"/>
    </source>
</evidence>
<feature type="compositionally biased region" description="Polar residues" evidence="1">
    <location>
        <begin position="767"/>
        <end position="787"/>
    </location>
</feature>
<sequence>MGRSRVLSFMSAFGAPKSPTSTTFSGPQNPSSQQETKQEITNSNSPQHVAAPARDSPAPRTRERAPSRPMSMVHTYQPPTMEIAQDTIPELQPIFSFLNSHANKLYQEGYFLKLNDLDTHGRANNDRNWTESFAQLVGTILSLWDASALDAAGQDGEVAPSFINLADASIKMIETLPTRSQDVQPLQNVLSISTAGKNRYLLHFNSLHSLTQWTAAIRLAMFEHATLQEAYTGSLIAGKGKLLNNIKTIMERTRIRNEDWTRVRFGAGTPWRRCWCVISPPDEKDVQKQQKQLKKKSAYERTAPLKGNIKFYDTRKTKKTQPIATITDAYSAYAIYPQSKPLIDQSTLVKVEGSITIHSTPETTTDGFVFVMPEVHPAVSGFEMLLRYLFPVYDVFALYGRPNRLIADTLDTRSLMFAMPQEKRYGYLEILDVAGLIHETGSQSWNERQWRMKMKELTSTRMTRMTQNGRPRSRASSYRGYRNSLPSRAGTLRYEDGASIRSTPSLHGETPPMPPPHADSASSIDAPFTPSRPKPQHQRSFSEQTPTSTPPRQRSQRYNQDQSYTPSRLSHEQSRPSFEAMPPAQPYYEQGAPPPPPHGIPIGMAARNAQLQRYAGELEASNERSSSESERRFGGMQEADPQEIRQELRPAPPPSSVAAPPAFAHEPGARPQKRPGLNAELRRANSRLSVTTLSQLAEAGKAGVGGTAAAAAGAAAAWRSTSQRRMSGSSEDQGQRGVNLNASQSANTNTADRSFPTEGILLAKTRPTATTQGYPSGTPTGSSQVDPQTLPYYKTKSPISSYELLQPQNSNSRAVSPLSQTSTPSSPPPQQRERAPSFSRNNMAFAAASAVSASQKSLVNEPPPLPTGPDRPQTQRTNTGRSITRKPVPSRTPPPPAESPVPTTKSSLDSLHDRYIDEEALTQILARDRTQSITSQSQSGARDDDNSVYDNDSIVSPDYASTRKSTETKRSRPSVERPRRGVLKTVGTVEPAQQEVQVGDIRYRPGATPEPLNPDIPMVDFGPTQAYRPGSSSRPDVSATRTQPVHDRANSSEKLTPSPRNESPPVNQLSSVVYPSGHPNDSKERSPNRNLITPEPRLRSPPAGGADDDNRRSVVWQPGATIGGGSPGARQTITPEQFVQQRAAANRVVTPVYAHGRKASGSPTPPAASRNSSGEWPIQQQKRQSSYGNDLPSRPNSQQKRQSSYGNDLPSRPNSRAASTLMNPSSDYTAYLSAREQEHVARATGSPLINMATNANKDSMAQSGLIGAIEAREREKKEIKQGLSGQMVQHAIAQRQQHSQGHQQRQQSSSNITPQYAMPGQYPPSPVQQPFAPGQIQQPHGWNTHQQQYAQYQQYSPHQQSQQLNPPATQQYWGAQPASPYQQQAQQYQQGTYQQQGYYGQGQQYNGPYFGNGSGGR</sequence>
<keyword evidence="4" id="KW-1185">Reference proteome</keyword>
<feature type="compositionally biased region" description="Polar residues" evidence="1">
    <location>
        <begin position="1052"/>
        <end position="1073"/>
    </location>
</feature>
<feature type="compositionally biased region" description="Pro residues" evidence="1">
    <location>
        <begin position="890"/>
        <end position="899"/>
    </location>
</feature>
<feature type="compositionally biased region" description="Basic and acidic residues" evidence="1">
    <location>
        <begin position="621"/>
        <end position="633"/>
    </location>
</feature>
<dbReference type="Pfam" id="PF25381">
    <property type="entry name" value="PH_26"/>
    <property type="match status" value="1"/>
</dbReference>
<feature type="region of interest" description="Disordered" evidence="1">
    <location>
        <begin position="458"/>
        <end position="683"/>
    </location>
</feature>
<feature type="compositionally biased region" description="Basic and acidic residues" evidence="1">
    <location>
        <begin position="964"/>
        <end position="979"/>
    </location>
</feature>
<feature type="compositionally biased region" description="Polar residues" evidence="1">
    <location>
        <begin position="18"/>
        <end position="47"/>
    </location>
</feature>
<feature type="compositionally biased region" description="Polar residues" evidence="1">
    <location>
        <begin position="931"/>
        <end position="940"/>
    </location>
</feature>
<protein>
    <recommendedName>
        <fullName evidence="2">PH domain-containing protein</fullName>
    </recommendedName>
</protein>
<feature type="compositionally biased region" description="Polar residues" evidence="1">
    <location>
        <begin position="872"/>
        <end position="882"/>
    </location>
</feature>
<feature type="compositionally biased region" description="Polar residues" evidence="1">
    <location>
        <begin position="1129"/>
        <end position="1140"/>
    </location>
</feature>
<dbReference type="Proteomes" id="UP001166286">
    <property type="component" value="Unassembled WGS sequence"/>
</dbReference>
<accession>A0AA39R7V1</accession>
<dbReference type="FunFam" id="2.30.29.30:FF:000203">
    <property type="entry name" value="PH domain-containing protein"/>
    <property type="match status" value="1"/>
</dbReference>
<feature type="compositionally biased region" description="Polar residues" evidence="1">
    <location>
        <begin position="1030"/>
        <end position="1043"/>
    </location>
</feature>
<dbReference type="Pfam" id="PF00169">
    <property type="entry name" value="PH"/>
    <property type="match status" value="1"/>
</dbReference>
<comment type="caution">
    <text evidence="3">The sequence shown here is derived from an EMBL/GenBank/DDBJ whole genome shotgun (WGS) entry which is preliminary data.</text>
</comment>